<feature type="active site" evidence="10 11">
    <location>
        <position position="141"/>
    </location>
</feature>
<dbReference type="HOGENOM" id="CLU_006557_2_0_0"/>
<protein>
    <recommendedName>
        <fullName evidence="5 10">Phosphoenolpyruvate carboxylase</fullName>
        <shortName evidence="10">PEPC</shortName>
        <shortName evidence="10">PEPCase</shortName>
        <ecNumber evidence="4 10">4.1.1.31</ecNumber>
    </recommendedName>
</protein>
<comment type="catalytic activity">
    <reaction evidence="9 10">
        <text>oxaloacetate + phosphate = phosphoenolpyruvate + hydrogencarbonate</text>
        <dbReference type="Rhea" id="RHEA:28370"/>
        <dbReference type="ChEBI" id="CHEBI:16452"/>
        <dbReference type="ChEBI" id="CHEBI:17544"/>
        <dbReference type="ChEBI" id="CHEBI:43474"/>
        <dbReference type="ChEBI" id="CHEBI:58702"/>
        <dbReference type="EC" id="4.1.1.31"/>
    </reaction>
</comment>
<dbReference type="SUPFAM" id="SSF51621">
    <property type="entry name" value="Phosphoenolpyruvate/pyruvate domain"/>
    <property type="match status" value="1"/>
</dbReference>
<dbReference type="OrthoDB" id="9768133at2"/>
<comment type="subunit">
    <text evidence="10">Homotetramer.</text>
</comment>
<evidence type="ECO:0000256" key="6">
    <source>
        <dbReference type="ARBA" id="ARBA00022842"/>
    </source>
</evidence>
<keyword evidence="13" id="KW-0670">Pyruvate</keyword>
<dbReference type="GO" id="GO:0008964">
    <property type="term" value="F:phosphoenolpyruvate carboxylase activity"/>
    <property type="evidence" value="ECO:0007669"/>
    <property type="project" value="UniProtKB-UniRule"/>
</dbReference>
<evidence type="ECO:0000313" key="14">
    <source>
        <dbReference type="Proteomes" id="UP000027982"/>
    </source>
</evidence>
<dbReference type="Pfam" id="PF00311">
    <property type="entry name" value="PEPcase"/>
    <property type="match status" value="1"/>
</dbReference>
<dbReference type="AlphaFoldDB" id="A0A068NMU7"/>
<dbReference type="PROSITE" id="PS00781">
    <property type="entry name" value="PEPCASE_1"/>
    <property type="match status" value="1"/>
</dbReference>
<comment type="function">
    <text evidence="2 10">Forms oxaloacetate, a four-carbon dicarboxylic acid source for the tricarboxylic acid cycle.</text>
</comment>
<dbReference type="GO" id="GO:0006107">
    <property type="term" value="P:oxaloacetate metabolic process"/>
    <property type="evidence" value="ECO:0007669"/>
    <property type="project" value="UniProtKB-UniRule"/>
</dbReference>
<evidence type="ECO:0000256" key="5">
    <source>
        <dbReference type="ARBA" id="ARBA00022419"/>
    </source>
</evidence>
<evidence type="ECO:0000256" key="4">
    <source>
        <dbReference type="ARBA" id="ARBA00012305"/>
    </source>
</evidence>
<dbReference type="eggNOG" id="COG2352">
    <property type="taxonomic scope" value="Bacteria"/>
</dbReference>
<dbReference type="EC" id="4.1.1.31" evidence="4 10"/>
<dbReference type="PROSITE" id="PS00393">
    <property type="entry name" value="PEPCASE_2"/>
    <property type="match status" value="1"/>
</dbReference>
<evidence type="ECO:0000313" key="13">
    <source>
        <dbReference type="EMBL" id="AIE84893.1"/>
    </source>
</evidence>
<evidence type="ECO:0000256" key="1">
    <source>
        <dbReference type="ARBA" id="ARBA00001946"/>
    </source>
</evidence>
<evidence type="ECO:0000256" key="3">
    <source>
        <dbReference type="ARBA" id="ARBA00008346"/>
    </source>
</evidence>
<dbReference type="NCBIfam" id="NF000584">
    <property type="entry name" value="PRK00009.1"/>
    <property type="match status" value="1"/>
</dbReference>
<evidence type="ECO:0000256" key="9">
    <source>
        <dbReference type="ARBA" id="ARBA00048995"/>
    </source>
</evidence>
<dbReference type="InterPro" id="IPR021135">
    <property type="entry name" value="PEP_COase"/>
</dbReference>
<keyword evidence="14" id="KW-1185">Reference proteome</keyword>
<evidence type="ECO:0000256" key="2">
    <source>
        <dbReference type="ARBA" id="ARBA00003670"/>
    </source>
</evidence>
<dbReference type="PRINTS" id="PR00150">
    <property type="entry name" value="PEPCARBXLASE"/>
</dbReference>
<evidence type="ECO:0000256" key="7">
    <source>
        <dbReference type="ARBA" id="ARBA00023239"/>
    </source>
</evidence>
<reference evidence="13 14" key="1">
    <citation type="journal article" date="2014" name="PLoS ONE">
        <title>The first complete genome sequence of the class fimbriimonadia in the phylum armatimonadetes.</title>
        <authorList>
            <person name="Hu Z.Y."/>
            <person name="Wang Y.Z."/>
            <person name="Im W.T."/>
            <person name="Wang S.Y."/>
            <person name="Zhao G.P."/>
            <person name="Zheng H.J."/>
            <person name="Quan Z.X."/>
        </authorList>
    </citation>
    <scope>NUCLEOTIDE SEQUENCE [LARGE SCALE GENOMIC DNA]</scope>
    <source>
        <strain evidence="13">Gsoil 348</strain>
    </source>
</reference>
<dbReference type="GO" id="GO:0015977">
    <property type="term" value="P:carbon fixation"/>
    <property type="evidence" value="ECO:0007669"/>
    <property type="project" value="UniProtKB-UniRule"/>
</dbReference>
<comment type="cofactor">
    <cofactor evidence="1 10">
        <name>Mg(2+)</name>
        <dbReference type="ChEBI" id="CHEBI:18420"/>
    </cofactor>
</comment>
<comment type="similarity">
    <text evidence="3 10">Belongs to the PEPCase type 1 family.</text>
</comment>
<accession>A0A068NMU7</accession>
<dbReference type="PANTHER" id="PTHR30523">
    <property type="entry name" value="PHOSPHOENOLPYRUVATE CARBOXYLASE"/>
    <property type="match status" value="1"/>
</dbReference>
<evidence type="ECO:0000256" key="12">
    <source>
        <dbReference type="PROSITE-ProRule" id="PRU10112"/>
    </source>
</evidence>
<keyword evidence="8 10" id="KW-0120">Carbon dioxide fixation</keyword>
<dbReference type="GO" id="GO:0006099">
    <property type="term" value="P:tricarboxylic acid cycle"/>
    <property type="evidence" value="ECO:0007669"/>
    <property type="project" value="InterPro"/>
</dbReference>
<dbReference type="Proteomes" id="UP000027982">
    <property type="component" value="Chromosome"/>
</dbReference>
<dbReference type="GO" id="GO:0000287">
    <property type="term" value="F:magnesium ion binding"/>
    <property type="evidence" value="ECO:0007669"/>
    <property type="project" value="UniProtKB-UniRule"/>
</dbReference>
<dbReference type="STRING" id="661478.OP10G_1525"/>
<dbReference type="KEGG" id="fgi:OP10G_1525"/>
<evidence type="ECO:0000256" key="11">
    <source>
        <dbReference type="PROSITE-ProRule" id="PRU10111"/>
    </source>
</evidence>
<gene>
    <name evidence="10" type="primary">ppc</name>
    <name evidence="13" type="ORF">OP10G_1525</name>
</gene>
<organism evidence="13 14">
    <name type="scientific">Fimbriimonas ginsengisoli Gsoil 348</name>
    <dbReference type="NCBI Taxonomy" id="661478"/>
    <lineage>
        <taxon>Bacteria</taxon>
        <taxon>Bacillati</taxon>
        <taxon>Armatimonadota</taxon>
        <taxon>Fimbriimonadia</taxon>
        <taxon>Fimbriimonadales</taxon>
        <taxon>Fimbriimonadaceae</taxon>
        <taxon>Fimbriimonas</taxon>
    </lineage>
</organism>
<name>A0A068NMU7_FIMGI</name>
<dbReference type="Gene3D" id="1.20.1440.90">
    <property type="entry name" value="Phosphoenolpyruvate/pyruvate domain"/>
    <property type="match status" value="1"/>
</dbReference>
<dbReference type="HAMAP" id="MF_00595">
    <property type="entry name" value="PEPcase_type1"/>
    <property type="match status" value="1"/>
</dbReference>
<keyword evidence="6 10" id="KW-0460">Magnesium</keyword>
<dbReference type="EMBL" id="CP007139">
    <property type="protein sequence ID" value="AIE84893.1"/>
    <property type="molecule type" value="Genomic_DNA"/>
</dbReference>
<dbReference type="InterPro" id="IPR033129">
    <property type="entry name" value="PEPCASE_His_AS"/>
</dbReference>
<sequence length="930" mass="104427">MRSFLNLEPEAFGLSAELSRDLRTLDRLLGKVLTEQEGDQMIDLARKLYSEKIDPATLFTQIPELKDPNRLRGLARAFTLLFQLANTAEQKEIVRVNRERRGARRESIRDAVKELKHKGLDAEAIQALIDRIEITPTLTAHPTEAKRKVVLDKLQSIALLLAEDDSGPLLTSPLDVANRATEEIERTLTELWQTDEMRATRLSVGEEVRNALYFFERTIMEVVPWLHGDLARALAEEFPGHEFRIPTFLTYRSWVGGDRDGNPNVTPELTWQTLLDHRIQALETYLPRVEALRRELTQSVKLVGVSPELTASLEADLKRLPYKPEAVQRYSQEPYVLKLLGVEERLRETLAQARALAGGRRGQFENLFASPDELLADLNLIQTSLRANRAAEIADEGRLPHLIRQVEAFGFHLATLDLRQHSDEHAKALDEILVAAGVLPAGTNYRDLPEAEKIELLKAELRSPRPLLPVGYTGSETCRRVLDVFHVTRRARAELSDRSIVAYVISMTHGVSDMLEVLLFCKEAGLFRLLPDGTVESELEVVPLFETIEDLHGSADLMRQLFSNESYRLHLEARGGRQEIMLGYSDSSKDGGYLAANWALQWTLAEIAKVSEELHIPIRLFHGRGGTVGRGGGRANKAILSQPAGSFSGRIRFTEQGEVISFRYSLPPIAHRHLEQIVSAVLLAAAGGGNADAERQYGEVMAELEETSRAAYRSLVYDDPDFWAFYTQATPIEHISLLPIASRPVFRPGKALSGIEGLRAIPWNFAWVQSRTTLVGWYGMGTALEKYVNSSPANLETVRTMYRGWPFFRTVVDNAQLELVRAHIPTARLYAARVEPKELGDRMERTIEEEHARTEQMILRITGQERLLESARVVRSTVEFRNPAVMPLSVVQVALMDAWESLSEEEQAGAWREAMLQSIAGIAAAMQSTG</sequence>
<dbReference type="InterPro" id="IPR015813">
    <property type="entry name" value="Pyrv/PenolPyrv_kinase-like_dom"/>
</dbReference>
<feature type="active site" evidence="10 12">
    <location>
        <position position="589"/>
    </location>
</feature>
<evidence type="ECO:0000256" key="10">
    <source>
        <dbReference type="HAMAP-Rule" id="MF_00595"/>
    </source>
</evidence>
<dbReference type="GO" id="GO:0005829">
    <property type="term" value="C:cytosol"/>
    <property type="evidence" value="ECO:0007669"/>
    <property type="project" value="TreeGrafter"/>
</dbReference>
<evidence type="ECO:0000256" key="8">
    <source>
        <dbReference type="ARBA" id="ARBA00023300"/>
    </source>
</evidence>
<dbReference type="PANTHER" id="PTHR30523:SF6">
    <property type="entry name" value="PHOSPHOENOLPYRUVATE CARBOXYLASE"/>
    <property type="match status" value="1"/>
</dbReference>
<dbReference type="InterPro" id="IPR022805">
    <property type="entry name" value="PEP_COase_bac/pln-type"/>
</dbReference>
<proteinExistence type="inferred from homology"/>
<keyword evidence="7 10" id="KW-0456">Lyase</keyword>
<dbReference type="InterPro" id="IPR018129">
    <property type="entry name" value="PEP_COase_Lys_AS"/>
</dbReference>
<dbReference type="RefSeq" id="WP_025226498.1">
    <property type="nucleotide sequence ID" value="NZ_CP007139.1"/>
</dbReference>